<dbReference type="Proteomes" id="UP000282985">
    <property type="component" value="Unassembled WGS sequence"/>
</dbReference>
<comment type="caution">
    <text evidence="1">The sequence shown here is derived from an EMBL/GenBank/DDBJ whole genome shotgun (WGS) entry which is preliminary data.</text>
</comment>
<accession>A0A434AZN3</accession>
<protein>
    <submittedName>
        <fullName evidence="1">Uncharacterized protein</fullName>
    </submittedName>
</protein>
<organism evidence="1 2">
    <name type="scientific">Ancylomarina longa</name>
    <dbReference type="NCBI Taxonomy" id="2487017"/>
    <lineage>
        <taxon>Bacteria</taxon>
        <taxon>Pseudomonadati</taxon>
        <taxon>Bacteroidota</taxon>
        <taxon>Bacteroidia</taxon>
        <taxon>Marinilabiliales</taxon>
        <taxon>Marinifilaceae</taxon>
        <taxon>Ancylomarina</taxon>
    </lineage>
</organism>
<sequence length="222" mass="25600">MIALKKTTEIYDRDLELKERLNAFLKNLTKSEKDYYNTLNQSQLLDLKMALSDINNVLTLKTTLAFSNWIANYFNLSNEEHNQLVQKVNRTKPNTNGFDIQVPNKKIIAEIKCVIPINEGFYYGAAQRNSILDDAIKLTNGKRELPDTTKYIKLIGLIDLNEKTDKAIEKLIKPAKNIRTETQLRLDRHDIVHKLKLIDNSTELSELTTDYVYLKKIKIASA</sequence>
<gene>
    <name evidence="1" type="ORF">DLK05_01165</name>
</gene>
<dbReference type="EMBL" id="RJJX01000001">
    <property type="protein sequence ID" value="RUT79994.1"/>
    <property type="molecule type" value="Genomic_DNA"/>
</dbReference>
<reference evidence="1 2" key="1">
    <citation type="submission" date="2018-11" db="EMBL/GenBank/DDBJ databases">
        <title>Parancylomarina longa gen. nov., sp. nov., isolated from sediments of southern Okinawa.</title>
        <authorList>
            <person name="Fu T."/>
        </authorList>
    </citation>
    <scope>NUCLEOTIDE SEQUENCE [LARGE SCALE GENOMIC DNA]</scope>
    <source>
        <strain evidence="1 2">T3-2 S1-C</strain>
    </source>
</reference>
<dbReference type="AlphaFoldDB" id="A0A434AZN3"/>
<proteinExistence type="predicted"/>
<name>A0A434AZN3_9BACT</name>
<evidence type="ECO:0000313" key="1">
    <source>
        <dbReference type="EMBL" id="RUT79994.1"/>
    </source>
</evidence>
<keyword evidence="2" id="KW-1185">Reference proteome</keyword>
<evidence type="ECO:0000313" key="2">
    <source>
        <dbReference type="Proteomes" id="UP000282985"/>
    </source>
</evidence>